<evidence type="ECO:0008006" key="5">
    <source>
        <dbReference type="Google" id="ProtNLM"/>
    </source>
</evidence>
<reference evidence="4" key="1">
    <citation type="journal article" date="2015" name="Nature">
        <title>Complex archaea that bridge the gap between prokaryotes and eukaryotes.</title>
        <authorList>
            <person name="Spang A."/>
            <person name="Saw J.H."/>
            <person name="Jorgensen S.L."/>
            <person name="Zaremba-Niedzwiedzka K."/>
            <person name="Martijn J."/>
            <person name="Lind A.E."/>
            <person name="van Eijk R."/>
            <person name="Schleper C."/>
            <person name="Guy L."/>
            <person name="Ettema T.J."/>
        </authorList>
    </citation>
    <scope>NUCLEOTIDE SEQUENCE</scope>
</reference>
<evidence type="ECO:0000256" key="2">
    <source>
        <dbReference type="ARBA" id="ARBA00022723"/>
    </source>
</evidence>
<dbReference type="Gene3D" id="3.20.20.60">
    <property type="entry name" value="Phosphoenolpyruvate-binding domains"/>
    <property type="match status" value="1"/>
</dbReference>
<dbReference type="PANTHER" id="PTHR32308">
    <property type="entry name" value="LYASE BETA SUBUNIT, PUTATIVE (AFU_ORTHOLOGUE AFUA_4G13030)-RELATED"/>
    <property type="match status" value="1"/>
</dbReference>
<dbReference type="GO" id="GO:0006107">
    <property type="term" value="P:oxaloacetate metabolic process"/>
    <property type="evidence" value="ECO:0007669"/>
    <property type="project" value="TreeGrafter"/>
</dbReference>
<dbReference type="SUPFAM" id="SSF51621">
    <property type="entry name" value="Phosphoenolpyruvate/pyruvate domain"/>
    <property type="match status" value="1"/>
</dbReference>
<evidence type="ECO:0000256" key="3">
    <source>
        <dbReference type="ARBA" id="ARBA00022842"/>
    </source>
</evidence>
<gene>
    <name evidence="4" type="ORF">LCGC14_0043770</name>
</gene>
<dbReference type="EMBL" id="LAZR01000009">
    <property type="protein sequence ID" value="KKO08439.1"/>
    <property type="molecule type" value="Genomic_DNA"/>
</dbReference>
<dbReference type="InterPro" id="IPR015813">
    <property type="entry name" value="Pyrv/PenolPyrv_kinase-like_dom"/>
</dbReference>
<dbReference type="PANTHER" id="PTHR32308:SF10">
    <property type="entry name" value="CITRATE LYASE SUBUNIT BETA"/>
    <property type="match status" value="1"/>
</dbReference>
<proteinExistence type="predicted"/>
<dbReference type="InterPro" id="IPR011206">
    <property type="entry name" value="Citrate_lyase_beta/mcl1/mcl2"/>
</dbReference>
<dbReference type="GO" id="GO:0003824">
    <property type="term" value="F:catalytic activity"/>
    <property type="evidence" value="ECO:0007669"/>
    <property type="project" value="InterPro"/>
</dbReference>
<evidence type="ECO:0000256" key="1">
    <source>
        <dbReference type="ARBA" id="ARBA00001946"/>
    </source>
</evidence>
<dbReference type="GO" id="GO:0000287">
    <property type="term" value="F:magnesium ion binding"/>
    <property type="evidence" value="ECO:0007669"/>
    <property type="project" value="TreeGrafter"/>
</dbReference>
<keyword evidence="2" id="KW-0479">Metal-binding</keyword>
<dbReference type="AlphaFoldDB" id="A0A0F9YUD6"/>
<dbReference type="InterPro" id="IPR040442">
    <property type="entry name" value="Pyrv_kinase-like_dom_sf"/>
</dbReference>
<sequence length="310" mass="34015">MINRDHMLKAYGLGSTLYMPIIHNKVPDILSGRSACAASSIVLCLEDALAENDVERGIGVLREVLADVNHRSDLRVFVRPRSIDMADRLASFKNITAVEGFVAPKVRPENAAQWMDIISAAGLRVMPTLETAEYFDPSRIAAVRDVFNGFDHTLISAIRLGGNDLLGALGLRRQRGVTSWEGPLGFVLSMCSSMFVAAGYPVSAPVFDIIDDLETLKREVERDVASGFISKTAIHPAQIPVIEEAMQVTVDELEQADAILAKNSKAVFQIGGVMCEPSTHHNWALRIQARNSVYGCRDMPKMDETYVLEA</sequence>
<organism evidence="4">
    <name type="scientific">marine sediment metagenome</name>
    <dbReference type="NCBI Taxonomy" id="412755"/>
    <lineage>
        <taxon>unclassified sequences</taxon>
        <taxon>metagenomes</taxon>
        <taxon>ecological metagenomes</taxon>
    </lineage>
</organism>
<comment type="cofactor">
    <cofactor evidence="1">
        <name>Mg(2+)</name>
        <dbReference type="ChEBI" id="CHEBI:18420"/>
    </cofactor>
</comment>
<protein>
    <recommendedName>
        <fullName evidence="5">HpcH/HpaI aldolase/citrate lyase domain-containing protein</fullName>
    </recommendedName>
</protein>
<evidence type="ECO:0000313" key="4">
    <source>
        <dbReference type="EMBL" id="KKO08439.1"/>
    </source>
</evidence>
<keyword evidence="3" id="KW-0460">Magnesium</keyword>
<accession>A0A0F9YUD6</accession>
<dbReference type="InterPro" id="IPR039480">
    <property type="entry name" value="C-C_Bond_Lyase-like"/>
</dbReference>
<name>A0A0F9YUD6_9ZZZZ</name>
<dbReference type="Pfam" id="PF15617">
    <property type="entry name" value="C-C_Bond_Lyase"/>
    <property type="match status" value="1"/>
</dbReference>
<comment type="caution">
    <text evidence="4">The sequence shown here is derived from an EMBL/GenBank/DDBJ whole genome shotgun (WGS) entry which is preliminary data.</text>
</comment>
<dbReference type="PIRSF" id="PIRSF015582">
    <property type="entry name" value="Cit_lyase_B"/>
    <property type="match status" value="1"/>
</dbReference>